<proteinExistence type="inferred from homology"/>
<dbReference type="PROSITE" id="PS50935">
    <property type="entry name" value="SSB"/>
    <property type="match status" value="1"/>
</dbReference>
<accession>A0ABZ0QS55</accession>
<evidence type="ECO:0000256" key="2">
    <source>
        <dbReference type="HAMAP-Rule" id="MF_00984"/>
    </source>
</evidence>
<organism evidence="5 6">
    <name type="scientific">Thermaerobacter composti</name>
    <dbReference type="NCBI Taxonomy" id="554949"/>
    <lineage>
        <taxon>Bacteria</taxon>
        <taxon>Bacillati</taxon>
        <taxon>Bacillota</taxon>
        <taxon>Clostridia</taxon>
        <taxon>Eubacteriales</taxon>
        <taxon>Clostridiales Family XVII. Incertae Sedis</taxon>
        <taxon>Thermaerobacter</taxon>
    </lineage>
</organism>
<sequence>MNTVILIGRLTRDPESSTAGGYARCRFTLAVERPYTNQQGDREADFIDIVTWRQLAEVCGKHLAKGRLVAVRGRLQVRSYETEDGSRRRVAEVVAEDVRFLDKPRDRQGESEQPSTADLGEIDDDEVPF</sequence>
<comment type="subunit">
    <text evidence="2">Homotetramer.</text>
</comment>
<dbReference type="RefSeq" id="WP_318751567.1">
    <property type="nucleotide sequence ID" value="NZ_CP132508.1"/>
</dbReference>
<dbReference type="CDD" id="cd04496">
    <property type="entry name" value="SSB_OBF"/>
    <property type="match status" value="1"/>
</dbReference>
<dbReference type="HAMAP" id="MF_00984">
    <property type="entry name" value="SSB"/>
    <property type="match status" value="1"/>
</dbReference>
<dbReference type="PANTHER" id="PTHR10302:SF27">
    <property type="entry name" value="SINGLE-STRANDED DNA-BINDING PROTEIN"/>
    <property type="match status" value="1"/>
</dbReference>
<keyword evidence="1 2" id="KW-0238">DNA-binding</keyword>
<evidence type="ECO:0000313" key="6">
    <source>
        <dbReference type="Proteomes" id="UP001304683"/>
    </source>
</evidence>
<dbReference type="InterPro" id="IPR012340">
    <property type="entry name" value="NA-bd_OB-fold"/>
</dbReference>
<evidence type="ECO:0000256" key="4">
    <source>
        <dbReference type="SAM" id="MobiDB-lite"/>
    </source>
</evidence>
<comment type="caution">
    <text evidence="2">Lacks conserved residue(s) required for the propagation of feature annotation.</text>
</comment>
<dbReference type="Pfam" id="PF00436">
    <property type="entry name" value="SSB"/>
    <property type="match status" value="1"/>
</dbReference>
<dbReference type="InterPro" id="IPR000424">
    <property type="entry name" value="Primosome_PriB/ssb"/>
</dbReference>
<reference evidence="5 6" key="1">
    <citation type="submission" date="2023-08" db="EMBL/GenBank/DDBJ databases">
        <title>Genome sequence of Thermaerobacter compostii strain Ins1, a spore-forming filamentous bacterium isolated from a deep geothermal reservoir.</title>
        <authorList>
            <person name="Bregnard D."/>
            <person name="Gonzalez D."/>
            <person name="Junier P."/>
        </authorList>
    </citation>
    <scope>NUCLEOTIDE SEQUENCE [LARGE SCALE GENOMIC DNA]</scope>
    <source>
        <strain evidence="5 6">Ins1</strain>
    </source>
</reference>
<dbReference type="NCBIfam" id="TIGR00621">
    <property type="entry name" value="ssb"/>
    <property type="match status" value="1"/>
</dbReference>
<dbReference type="PIRSF" id="PIRSF002070">
    <property type="entry name" value="SSB"/>
    <property type="match status" value="1"/>
</dbReference>
<evidence type="ECO:0000256" key="3">
    <source>
        <dbReference type="PIRNR" id="PIRNR002070"/>
    </source>
</evidence>
<evidence type="ECO:0000313" key="5">
    <source>
        <dbReference type="EMBL" id="WPD20196.1"/>
    </source>
</evidence>
<gene>
    <name evidence="5" type="primary">ssb</name>
    <name evidence="5" type="ORF">Q5761_06080</name>
</gene>
<name>A0ABZ0QS55_9FIRM</name>
<feature type="region of interest" description="Disordered" evidence="4">
    <location>
        <begin position="101"/>
        <end position="129"/>
    </location>
</feature>
<evidence type="ECO:0000256" key="1">
    <source>
        <dbReference type="ARBA" id="ARBA00023125"/>
    </source>
</evidence>
<dbReference type="Proteomes" id="UP001304683">
    <property type="component" value="Chromosome"/>
</dbReference>
<keyword evidence="6" id="KW-1185">Reference proteome</keyword>
<protein>
    <recommendedName>
        <fullName evidence="2 3">Single-stranded DNA-binding protein</fullName>
        <shortName evidence="2">SSB</shortName>
    </recommendedName>
</protein>
<dbReference type="Gene3D" id="2.40.50.140">
    <property type="entry name" value="Nucleic acid-binding proteins"/>
    <property type="match status" value="1"/>
</dbReference>
<dbReference type="PANTHER" id="PTHR10302">
    <property type="entry name" value="SINGLE-STRANDED DNA-BINDING PROTEIN"/>
    <property type="match status" value="1"/>
</dbReference>
<dbReference type="InterPro" id="IPR011344">
    <property type="entry name" value="ssDNA-bd"/>
</dbReference>
<dbReference type="EMBL" id="CP132508">
    <property type="protein sequence ID" value="WPD20196.1"/>
    <property type="molecule type" value="Genomic_DNA"/>
</dbReference>
<feature type="compositionally biased region" description="Basic and acidic residues" evidence="4">
    <location>
        <begin position="101"/>
        <end position="110"/>
    </location>
</feature>
<dbReference type="SUPFAM" id="SSF50249">
    <property type="entry name" value="Nucleic acid-binding proteins"/>
    <property type="match status" value="1"/>
</dbReference>
<feature type="compositionally biased region" description="Acidic residues" evidence="4">
    <location>
        <begin position="120"/>
        <end position="129"/>
    </location>
</feature>
<dbReference type="GO" id="GO:0003677">
    <property type="term" value="F:DNA binding"/>
    <property type="evidence" value="ECO:0007669"/>
    <property type="project" value="UniProtKB-KW"/>
</dbReference>